<name>A0A165Z4Z4_EXIGL</name>
<organism evidence="2 3">
    <name type="scientific">Exidia glandulosa HHB12029</name>
    <dbReference type="NCBI Taxonomy" id="1314781"/>
    <lineage>
        <taxon>Eukaryota</taxon>
        <taxon>Fungi</taxon>
        <taxon>Dikarya</taxon>
        <taxon>Basidiomycota</taxon>
        <taxon>Agaricomycotina</taxon>
        <taxon>Agaricomycetes</taxon>
        <taxon>Auriculariales</taxon>
        <taxon>Exidiaceae</taxon>
        <taxon>Exidia</taxon>
    </lineage>
</organism>
<gene>
    <name evidence="2" type="ORF">EXIGLDRAFT_757007</name>
</gene>
<protein>
    <submittedName>
        <fullName evidence="2">Uncharacterized protein</fullName>
    </submittedName>
</protein>
<sequence length="192" mass="20235">MFSLTAARILAATMLFSIASTSPLATNTTPSLVKRSPQGGAAPCGSWTTITILDGDGAPSDTTLYKQISHPVECNDVPSCTVGNSESESFSVGATLGGAFEWIDGGFDVSVSFETGEARECQGVTGQTVCVFSKIPHKRYNVLDADYNVCTGVGETQSKHVITSPVNNAESFECGLNDQCHDIGTEAWDLQL</sequence>
<feature type="chain" id="PRO_5007869779" evidence="1">
    <location>
        <begin position="22"/>
        <end position="192"/>
    </location>
</feature>
<dbReference type="AlphaFoldDB" id="A0A165Z4Z4"/>
<dbReference type="EMBL" id="KV426628">
    <property type="protein sequence ID" value="KZV79389.1"/>
    <property type="molecule type" value="Genomic_DNA"/>
</dbReference>
<proteinExistence type="predicted"/>
<evidence type="ECO:0000313" key="2">
    <source>
        <dbReference type="EMBL" id="KZV79389.1"/>
    </source>
</evidence>
<feature type="signal peptide" evidence="1">
    <location>
        <begin position="1"/>
        <end position="21"/>
    </location>
</feature>
<evidence type="ECO:0000256" key="1">
    <source>
        <dbReference type="SAM" id="SignalP"/>
    </source>
</evidence>
<reference evidence="2 3" key="1">
    <citation type="journal article" date="2016" name="Mol. Biol. Evol.">
        <title>Comparative Genomics of Early-Diverging Mushroom-Forming Fungi Provides Insights into the Origins of Lignocellulose Decay Capabilities.</title>
        <authorList>
            <person name="Nagy L.G."/>
            <person name="Riley R."/>
            <person name="Tritt A."/>
            <person name="Adam C."/>
            <person name="Daum C."/>
            <person name="Floudas D."/>
            <person name="Sun H."/>
            <person name="Yadav J.S."/>
            <person name="Pangilinan J."/>
            <person name="Larsson K.H."/>
            <person name="Matsuura K."/>
            <person name="Barry K."/>
            <person name="Labutti K."/>
            <person name="Kuo R."/>
            <person name="Ohm R.A."/>
            <person name="Bhattacharya S.S."/>
            <person name="Shirouzu T."/>
            <person name="Yoshinaga Y."/>
            <person name="Martin F.M."/>
            <person name="Grigoriev I.V."/>
            <person name="Hibbett D.S."/>
        </authorList>
    </citation>
    <scope>NUCLEOTIDE SEQUENCE [LARGE SCALE GENOMIC DNA]</scope>
    <source>
        <strain evidence="2 3">HHB12029</strain>
    </source>
</reference>
<accession>A0A165Z4Z4</accession>
<dbReference type="InParanoid" id="A0A165Z4Z4"/>
<evidence type="ECO:0000313" key="3">
    <source>
        <dbReference type="Proteomes" id="UP000077266"/>
    </source>
</evidence>
<dbReference type="OrthoDB" id="3641682at2759"/>
<keyword evidence="1" id="KW-0732">Signal</keyword>
<dbReference type="Proteomes" id="UP000077266">
    <property type="component" value="Unassembled WGS sequence"/>
</dbReference>
<keyword evidence="3" id="KW-1185">Reference proteome</keyword>